<accession>A0A9K3PKH0</accession>
<dbReference type="EMBL" id="JAGRRH010000001">
    <property type="protein sequence ID" value="KAG7373687.1"/>
    <property type="molecule type" value="Genomic_DNA"/>
</dbReference>
<feature type="region of interest" description="Disordered" evidence="1">
    <location>
        <begin position="209"/>
        <end position="240"/>
    </location>
</feature>
<dbReference type="EMBL" id="JAGRRH010000019">
    <property type="protein sequence ID" value="KAG7350051.1"/>
    <property type="molecule type" value="Genomic_DNA"/>
</dbReference>
<protein>
    <submittedName>
        <fullName evidence="3">Uncharacterized protein</fullName>
    </submittedName>
</protein>
<evidence type="ECO:0000313" key="3">
    <source>
        <dbReference type="EMBL" id="KAG7350051.1"/>
    </source>
</evidence>
<evidence type="ECO:0000256" key="1">
    <source>
        <dbReference type="SAM" id="MobiDB-lite"/>
    </source>
</evidence>
<feature type="region of interest" description="Disordered" evidence="1">
    <location>
        <begin position="263"/>
        <end position="293"/>
    </location>
</feature>
<evidence type="ECO:0000313" key="4">
    <source>
        <dbReference type="EMBL" id="KAG7373687.1"/>
    </source>
</evidence>
<proteinExistence type="predicted"/>
<feature type="compositionally biased region" description="Low complexity" evidence="1">
    <location>
        <begin position="318"/>
        <end position="331"/>
    </location>
</feature>
<gene>
    <name evidence="3" type="ORF">IV203_012648</name>
    <name evidence="2" type="ORF">IV203_012768</name>
    <name evidence="4" type="ORF">IV203_012782</name>
</gene>
<comment type="caution">
    <text evidence="3">The sequence shown here is derived from an EMBL/GenBank/DDBJ whole genome shotgun (WGS) entry which is preliminary data.</text>
</comment>
<feature type="region of interest" description="Disordered" evidence="1">
    <location>
        <begin position="313"/>
        <end position="344"/>
    </location>
</feature>
<feature type="compositionally biased region" description="Polar residues" evidence="1">
    <location>
        <begin position="222"/>
        <end position="237"/>
    </location>
</feature>
<dbReference type="Proteomes" id="UP000693970">
    <property type="component" value="Unassembled WGS sequence"/>
</dbReference>
<keyword evidence="5" id="KW-1185">Reference proteome</keyword>
<reference evidence="3" key="2">
    <citation type="submission" date="2021-04" db="EMBL/GenBank/DDBJ databases">
        <authorList>
            <person name="Podell S."/>
        </authorList>
    </citation>
    <scope>NUCLEOTIDE SEQUENCE</scope>
    <source>
        <strain evidence="3">Hildebrandi</strain>
    </source>
</reference>
<evidence type="ECO:0000313" key="5">
    <source>
        <dbReference type="Proteomes" id="UP000693970"/>
    </source>
</evidence>
<evidence type="ECO:0000313" key="2">
    <source>
        <dbReference type="EMBL" id="KAG7338848.1"/>
    </source>
</evidence>
<sequence length="344" mass="39415">MNRGTEEEELLTAQQKQASWHRKNPAAFFPVYDDEGKDDRDYLVTIERVLPQSARVASVLRDRPFEVRAEDRSDDKVGVHSKAKVGERNSPGFRFAWIETEHRDTAQQAFSSNLQTNESIHSQQTHSQIWPILGQEGISNNIHYHHSFRKTQVNDCHWPHDPPTTKEAHNAIPSTILSRESLTSSQSAAQPAMESSFCWRPLYRRPKTRSQSITIKKRSHHSSSWNTPTAEDSSSVPHDSYNERLYDSATWRMYHRIVDHRRSQLQRRQQEDVLGGVSVDPSSPRPNVRRRHDPAETIDMMVISSLHKHPFNSCNGPSIGSSSTSSLSSSSRHSDQDEIFEMEL</sequence>
<dbReference type="AlphaFoldDB" id="A0A9K3PKH0"/>
<name>A0A9K3PKH0_9STRA</name>
<reference evidence="3" key="1">
    <citation type="journal article" date="2021" name="Sci. Rep.">
        <title>Diploid genomic architecture of Nitzschia inconspicua, an elite biomass production diatom.</title>
        <authorList>
            <person name="Oliver A."/>
            <person name="Podell S."/>
            <person name="Pinowska A."/>
            <person name="Traller J.C."/>
            <person name="Smith S.R."/>
            <person name="McClure R."/>
            <person name="Beliaev A."/>
            <person name="Bohutskyi P."/>
            <person name="Hill E.A."/>
            <person name="Rabines A."/>
            <person name="Zheng H."/>
            <person name="Allen L.Z."/>
            <person name="Kuo A."/>
            <person name="Grigoriev I.V."/>
            <person name="Allen A.E."/>
            <person name="Hazlebeck D."/>
            <person name="Allen E.E."/>
        </authorList>
    </citation>
    <scope>NUCLEOTIDE SEQUENCE</scope>
    <source>
        <strain evidence="3">Hildebrandi</strain>
    </source>
</reference>
<dbReference type="EMBL" id="JAGRRH010000047">
    <property type="protein sequence ID" value="KAG7338848.1"/>
    <property type="molecule type" value="Genomic_DNA"/>
</dbReference>
<organism evidence="3 5">
    <name type="scientific">Nitzschia inconspicua</name>
    <dbReference type="NCBI Taxonomy" id="303405"/>
    <lineage>
        <taxon>Eukaryota</taxon>
        <taxon>Sar</taxon>
        <taxon>Stramenopiles</taxon>
        <taxon>Ochrophyta</taxon>
        <taxon>Bacillariophyta</taxon>
        <taxon>Bacillariophyceae</taxon>
        <taxon>Bacillariophycidae</taxon>
        <taxon>Bacillariales</taxon>
        <taxon>Bacillariaceae</taxon>
        <taxon>Nitzschia</taxon>
    </lineage>
</organism>